<comment type="caution">
    <text evidence="3">The sequence shown here is derived from an EMBL/GenBank/DDBJ whole genome shotgun (WGS) entry which is preliminary data.</text>
</comment>
<evidence type="ECO:0000313" key="3">
    <source>
        <dbReference type="EMBL" id="OIJ94580.1"/>
    </source>
</evidence>
<dbReference type="Gene3D" id="1.10.10.2840">
    <property type="entry name" value="PucR C-terminal helix-turn-helix domain"/>
    <property type="match status" value="1"/>
</dbReference>
<feature type="domain" description="PucR C-terminal helix-turn-helix" evidence="2">
    <location>
        <begin position="427"/>
        <end position="482"/>
    </location>
</feature>
<organism evidence="3 4">
    <name type="scientific">Streptomyces colonosanans</name>
    <dbReference type="NCBI Taxonomy" id="1428652"/>
    <lineage>
        <taxon>Bacteria</taxon>
        <taxon>Bacillati</taxon>
        <taxon>Actinomycetota</taxon>
        <taxon>Actinomycetes</taxon>
        <taxon>Kitasatosporales</taxon>
        <taxon>Streptomycetaceae</taxon>
        <taxon>Streptomyces</taxon>
    </lineage>
</organism>
<feature type="domain" description="Purine catabolism PurC-like" evidence="1">
    <location>
        <begin position="28"/>
        <end position="124"/>
    </location>
</feature>
<dbReference type="Pfam" id="PF07905">
    <property type="entry name" value="PucR"/>
    <property type="match status" value="1"/>
</dbReference>
<dbReference type="InterPro" id="IPR051448">
    <property type="entry name" value="CdaR-like_regulators"/>
</dbReference>
<dbReference type="PANTHER" id="PTHR33744">
    <property type="entry name" value="CARBOHYDRATE DIACID REGULATOR"/>
    <property type="match status" value="1"/>
</dbReference>
<accession>A0A1S2PM18</accession>
<dbReference type="InterPro" id="IPR042070">
    <property type="entry name" value="PucR_C-HTH_sf"/>
</dbReference>
<evidence type="ECO:0008006" key="5">
    <source>
        <dbReference type="Google" id="ProtNLM"/>
    </source>
</evidence>
<evidence type="ECO:0000259" key="2">
    <source>
        <dbReference type="Pfam" id="PF13556"/>
    </source>
</evidence>
<evidence type="ECO:0000259" key="1">
    <source>
        <dbReference type="Pfam" id="PF07905"/>
    </source>
</evidence>
<keyword evidence="4" id="KW-1185">Reference proteome</keyword>
<proteinExistence type="predicted"/>
<dbReference type="Pfam" id="PF13556">
    <property type="entry name" value="HTH_30"/>
    <property type="match status" value="1"/>
</dbReference>
<dbReference type="AlphaFoldDB" id="A0A1S2PM18"/>
<reference evidence="3 4" key="1">
    <citation type="submission" date="2016-10" db="EMBL/GenBank/DDBJ databases">
        <title>Genome sequence of Streptomyces sp. MUSC 93.</title>
        <authorList>
            <person name="Lee L.-H."/>
            <person name="Ser H.-L."/>
            <person name="Law J.W.-F."/>
        </authorList>
    </citation>
    <scope>NUCLEOTIDE SEQUENCE [LARGE SCALE GENOMIC DNA]</scope>
    <source>
        <strain evidence="3 4">MUSC 93</strain>
    </source>
</reference>
<protein>
    <recommendedName>
        <fullName evidence="5">PucR family transcriptional regulator</fullName>
    </recommendedName>
</protein>
<name>A0A1S2PM18_9ACTN</name>
<gene>
    <name evidence="3" type="ORF">BIV24_10505</name>
</gene>
<dbReference type="InterPro" id="IPR012914">
    <property type="entry name" value="PucR_dom"/>
</dbReference>
<evidence type="ECO:0000313" key="4">
    <source>
        <dbReference type="Proteomes" id="UP000179935"/>
    </source>
</evidence>
<sequence>MAVPTVASLCRTLGKDLTPAPGFTVPAREVSAVHISELLDPTGYLTGGELLLTTGLSLPRNKLGCERYVGRLAEAGLSALALGLGPVHTEIPAPLLAACRKLDLPLLLVPAPTPFLRITKAYWAAVSRSAEQHLKDVLATQRALVDAAASVDPVTMVLRTLSRSLDAWAAAFSPTGEIDQVVPASAAAEAERVRREIVRLEGAGAHSAASFSTGSAAVIVFPLAVREQAAGFLAVGTSAPLDSTRRRAVLTASALLSLDSVRRSRAESVADEGQRCVGLLVDFGYVEAARRLAGAVRAPSPPDHVRLLALRGRQSDILTTAVRGWCPETIALQTDRHTAWFLIPADHPPTTRLEDAVRRADPKTAAVLSDVVPVEQTAAVRAVVAATLGGLASGTRLLASASAGPYNAGLAARLAEASDRLTETQRQTLVDYLRHHGQWEAASRSLGVHRNTLRHRIARCEALLEVDLADPDVTAQLWLLLRRRGVA</sequence>
<dbReference type="EMBL" id="MLYP01000027">
    <property type="protein sequence ID" value="OIJ94580.1"/>
    <property type="molecule type" value="Genomic_DNA"/>
</dbReference>
<dbReference type="InterPro" id="IPR025736">
    <property type="entry name" value="PucR_C-HTH_dom"/>
</dbReference>
<dbReference type="PANTHER" id="PTHR33744:SF1">
    <property type="entry name" value="DNA-BINDING TRANSCRIPTIONAL ACTIVATOR ADER"/>
    <property type="match status" value="1"/>
</dbReference>
<dbReference type="Proteomes" id="UP000179935">
    <property type="component" value="Unassembled WGS sequence"/>
</dbReference>
<dbReference type="STRING" id="1428652.BIV24_10505"/>